<dbReference type="RefSeq" id="WP_092438181.1">
    <property type="nucleotide sequence ID" value="NZ_FMYP01000030.1"/>
</dbReference>
<dbReference type="PROSITE" id="PS01070">
    <property type="entry name" value="NUCLEASE_NON_SPEC"/>
    <property type="match status" value="1"/>
</dbReference>
<evidence type="ECO:0000256" key="2">
    <source>
        <dbReference type="ARBA" id="ARBA00010052"/>
    </source>
</evidence>
<comment type="similarity">
    <text evidence="2">Belongs to the DNA/RNA non-specific endonuclease family.</text>
</comment>
<evidence type="ECO:0000256" key="3">
    <source>
        <dbReference type="ARBA" id="ARBA00022722"/>
    </source>
</evidence>
<evidence type="ECO:0000256" key="10">
    <source>
        <dbReference type="SAM" id="SignalP"/>
    </source>
</evidence>
<evidence type="ECO:0000256" key="1">
    <source>
        <dbReference type="ARBA" id="ARBA00001946"/>
    </source>
</evidence>
<dbReference type="GO" id="GO:0004519">
    <property type="term" value="F:endonuclease activity"/>
    <property type="evidence" value="ECO:0007669"/>
    <property type="project" value="UniProtKB-KW"/>
</dbReference>
<dbReference type="PANTHER" id="PTHR13966:SF5">
    <property type="entry name" value="ENDONUCLEASE G, MITOCHONDRIAL"/>
    <property type="match status" value="1"/>
</dbReference>
<evidence type="ECO:0000256" key="6">
    <source>
        <dbReference type="ARBA" id="ARBA00022801"/>
    </source>
</evidence>
<keyword evidence="7" id="KW-0460">Magnesium</keyword>
<feature type="chain" id="PRO_5011489042" evidence="10">
    <location>
        <begin position="21"/>
        <end position="447"/>
    </location>
</feature>
<evidence type="ECO:0000256" key="4">
    <source>
        <dbReference type="ARBA" id="ARBA00022723"/>
    </source>
</evidence>
<comment type="cofactor">
    <cofactor evidence="1">
        <name>Mg(2+)</name>
        <dbReference type="ChEBI" id="CHEBI:18420"/>
    </cofactor>
</comment>
<dbReference type="GO" id="GO:0003676">
    <property type="term" value="F:nucleic acid binding"/>
    <property type="evidence" value="ECO:0007669"/>
    <property type="project" value="InterPro"/>
</dbReference>
<evidence type="ECO:0000256" key="5">
    <source>
        <dbReference type="ARBA" id="ARBA00022759"/>
    </source>
</evidence>
<dbReference type="InterPro" id="IPR044929">
    <property type="entry name" value="DNA/RNA_non-sp_Endonuclease_sf"/>
</dbReference>
<keyword evidence="10" id="KW-0732">Signal</keyword>
<keyword evidence="4 9" id="KW-0479">Metal-binding</keyword>
<evidence type="ECO:0000256" key="7">
    <source>
        <dbReference type="ARBA" id="ARBA00022842"/>
    </source>
</evidence>
<dbReference type="SMART" id="SM00892">
    <property type="entry name" value="Endonuclease_NS"/>
    <property type="match status" value="1"/>
</dbReference>
<dbReference type="InterPro" id="IPR044925">
    <property type="entry name" value="His-Me_finger_sf"/>
</dbReference>
<keyword evidence="6" id="KW-0378">Hydrolase</keyword>
<gene>
    <name evidence="13" type="ORF">SAMN05216323_103011</name>
</gene>
<feature type="active site" description="Proton acceptor" evidence="8">
    <location>
        <position position="283"/>
    </location>
</feature>
<dbReference type="SMART" id="SM00477">
    <property type="entry name" value="NUC"/>
    <property type="match status" value="1"/>
</dbReference>
<name>A0A1G6LBK2_9BACT</name>
<sequence length="447" mass="48037">MWKKIIAGSALLLFISVVQNNLFSQEVSVNKTVTRATAVSESFDSGVKNYYAAGTIAGTAGSWYVEEGLLGYSPRDQKVGAKAVRLRDAGILRMAFDFADGIDVVTISHGAFGTDAAGKWELYSSINAGADWVKVGSTITTTAIMGSSAISVNIAGNVRLEIRKVDGTESRIDFDEISVTSYVPPVDPGDTTPSREDNMALGNPSGAAHDETIPNNYLMVKNEYALSYNRDKGTANWTSWHLSSAWVGATDRTDKFTGDLTLPTGWFVVGDGDYSGSGFDRGHLCPSGDRTFSIPENESTFLMTNMMPQAPYNNQQPWRLLEDYCRTLASAGNELYIIAGPAGQGGIGSNGGITNTLVGGKVVVPAYTWKIILVIPNGQNDVARIRPNTRVIAIWMPNTHTGLTTAWGNWRTSVDFIESQTGFDFLSEVPVAVQAVIEAAVDNGAVK</sequence>
<proteinExistence type="inferred from homology"/>
<feature type="domain" description="DNA/RNA non-specific endonuclease/pyrophosphatase/phosphodiesterase" evidence="12">
    <location>
        <begin position="220"/>
        <end position="432"/>
    </location>
</feature>
<reference evidence="13 14" key="1">
    <citation type="submission" date="2016-09" db="EMBL/GenBank/DDBJ databases">
        <authorList>
            <person name="Capua I."/>
            <person name="De Benedictis P."/>
            <person name="Joannis T."/>
            <person name="Lombin L.H."/>
            <person name="Cattoli G."/>
        </authorList>
    </citation>
    <scope>NUCLEOTIDE SEQUENCE [LARGE SCALE GENOMIC DNA]</scope>
    <source>
        <strain evidence="13 14">A7P-90m</strain>
    </source>
</reference>
<protein>
    <submittedName>
        <fullName evidence="13">Endonuclease G</fullName>
    </submittedName>
</protein>
<dbReference type="InterPro" id="IPR040255">
    <property type="entry name" value="Non-specific_endonuclease"/>
</dbReference>
<dbReference type="Pfam" id="PF01223">
    <property type="entry name" value="Endonuclease_NS"/>
    <property type="match status" value="1"/>
</dbReference>
<accession>A0A1G6LBK2</accession>
<keyword evidence="3" id="KW-0540">Nuclease</keyword>
<evidence type="ECO:0000259" key="12">
    <source>
        <dbReference type="SMART" id="SM00892"/>
    </source>
</evidence>
<dbReference type="EMBL" id="FMYP01000030">
    <property type="protein sequence ID" value="SDC40513.1"/>
    <property type="molecule type" value="Genomic_DNA"/>
</dbReference>
<evidence type="ECO:0000313" key="13">
    <source>
        <dbReference type="EMBL" id="SDC40513.1"/>
    </source>
</evidence>
<keyword evidence="5 13" id="KW-0255">Endonuclease</keyword>
<keyword evidence="14" id="KW-1185">Reference proteome</keyword>
<evidence type="ECO:0000259" key="11">
    <source>
        <dbReference type="SMART" id="SM00477"/>
    </source>
</evidence>
<feature type="binding site" evidence="9">
    <location>
        <position position="314"/>
    </location>
    <ligand>
        <name>Mg(2+)</name>
        <dbReference type="ChEBI" id="CHEBI:18420"/>
        <note>catalytic</note>
    </ligand>
</feature>
<evidence type="ECO:0000256" key="8">
    <source>
        <dbReference type="PIRSR" id="PIRSR640255-1"/>
    </source>
</evidence>
<organism evidence="13 14">
    <name type="scientific">Williamwhitmania taraxaci</name>
    <dbReference type="NCBI Taxonomy" id="1640674"/>
    <lineage>
        <taxon>Bacteria</taxon>
        <taxon>Pseudomonadati</taxon>
        <taxon>Bacteroidota</taxon>
        <taxon>Bacteroidia</taxon>
        <taxon>Bacteroidales</taxon>
        <taxon>Williamwhitmaniaceae</taxon>
        <taxon>Williamwhitmania</taxon>
    </lineage>
</organism>
<dbReference type="GO" id="GO:0046872">
    <property type="term" value="F:metal ion binding"/>
    <property type="evidence" value="ECO:0007669"/>
    <property type="project" value="UniProtKB-KW"/>
</dbReference>
<feature type="domain" description="ENPP1-3/EXOG-like endonuclease/phosphodiesterase" evidence="11">
    <location>
        <begin position="221"/>
        <end position="432"/>
    </location>
</feature>
<dbReference type="CDD" id="cd00091">
    <property type="entry name" value="NUC"/>
    <property type="match status" value="1"/>
</dbReference>
<dbReference type="PANTHER" id="PTHR13966">
    <property type="entry name" value="ENDONUCLEASE RELATED"/>
    <property type="match status" value="1"/>
</dbReference>
<dbReference type="InterPro" id="IPR020821">
    <property type="entry name" value="ENPP1-3/EXOG-like_nuc-like"/>
</dbReference>
<dbReference type="GO" id="GO:0016787">
    <property type="term" value="F:hydrolase activity"/>
    <property type="evidence" value="ECO:0007669"/>
    <property type="project" value="UniProtKB-KW"/>
</dbReference>
<dbReference type="Proteomes" id="UP000199452">
    <property type="component" value="Unassembled WGS sequence"/>
</dbReference>
<dbReference type="AlphaFoldDB" id="A0A1G6LBK2"/>
<dbReference type="STRING" id="1640674.SAMN05216323_103011"/>
<dbReference type="Gene3D" id="3.40.570.10">
    <property type="entry name" value="Extracellular Endonuclease, subunit A"/>
    <property type="match status" value="1"/>
</dbReference>
<dbReference type="OrthoDB" id="9811262at2"/>
<evidence type="ECO:0000256" key="9">
    <source>
        <dbReference type="PIRSR" id="PIRSR640255-2"/>
    </source>
</evidence>
<dbReference type="InterPro" id="IPR001604">
    <property type="entry name" value="Endo_G_ENPP1-like_dom"/>
</dbReference>
<feature type="signal peptide" evidence="10">
    <location>
        <begin position="1"/>
        <end position="20"/>
    </location>
</feature>
<dbReference type="InterPro" id="IPR018524">
    <property type="entry name" value="DNA/RNA_endonuclease_AS"/>
</dbReference>
<evidence type="ECO:0000313" key="14">
    <source>
        <dbReference type="Proteomes" id="UP000199452"/>
    </source>
</evidence>
<dbReference type="SUPFAM" id="SSF54060">
    <property type="entry name" value="His-Me finger endonucleases"/>
    <property type="match status" value="1"/>
</dbReference>